<dbReference type="EMBL" id="FOTS01000055">
    <property type="protein sequence ID" value="SFM20850.1"/>
    <property type="molecule type" value="Genomic_DNA"/>
</dbReference>
<comment type="cofactor">
    <cofactor evidence="1">
        <name>Fe(3+)</name>
        <dbReference type="ChEBI" id="CHEBI:29034"/>
    </cofactor>
</comment>
<feature type="transmembrane region" description="Helical" evidence="2">
    <location>
        <begin position="85"/>
        <end position="106"/>
    </location>
</feature>
<dbReference type="OrthoDB" id="9758182at2"/>
<sequence length="185" mass="20587">MKTYVRCKACGFIMDENHVEDLCPACGLPKTVFEPYTKKISPRRTFIIDQHLHPISVHFPQVFIAVIFFMLSLSFWVEDPLRGEFLIAAKLSIIAFPFSVLLGFITGLIDGKIRFKKLKTPLLVRKAIVGAVLQLLSIVILVLYLANGFTTSSMLLIIVLSIVSTICGIYLGRAGSTMFNSMMPG</sequence>
<protein>
    <submittedName>
        <fullName evidence="4">Rubredoxin</fullName>
    </submittedName>
</protein>
<evidence type="ECO:0000313" key="5">
    <source>
        <dbReference type="Proteomes" id="UP000199520"/>
    </source>
</evidence>
<gene>
    <name evidence="4" type="ORF">SAMN04490355_105513</name>
</gene>
<dbReference type="Gene3D" id="2.20.28.10">
    <property type="match status" value="1"/>
</dbReference>
<feature type="transmembrane region" description="Helical" evidence="2">
    <location>
        <begin position="152"/>
        <end position="172"/>
    </location>
</feature>
<dbReference type="Proteomes" id="UP000199520">
    <property type="component" value="Unassembled WGS sequence"/>
</dbReference>
<dbReference type="SUPFAM" id="SSF57802">
    <property type="entry name" value="Rubredoxin-like"/>
    <property type="match status" value="1"/>
</dbReference>
<reference evidence="5" key="1">
    <citation type="submission" date="2016-10" db="EMBL/GenBank/DDBJ databases">
        <authorList>
            <person name="Varghese N."/>
            <person name="Submissions S."/>
        </authorList>
    </citation>
    <scope>NUCLEOTIDE SEQUENCE [LARGE SCALE GENOMIC DNA]</scope>
    <source>
        <strain evidence="5">DSM 13327</strain>
    </source>
</reference>
<dbReference type="GO" id="GO:0005506">
    <property type="term" value="F:iron ion binding"/>
    <property type="evidence" value="ECO:0007669"/>
    <property type="project" value="InterPro"/>
</dbReference>
<dbReference type="CDD" id="cd00350">
    <property type="entry name" value="rubredoxin_like"/>
    <property type="match status" value="1"/>
</dbReference>
<evidence type="ECO:0000313" key="4">
    <source>
        <dbReference type="EMBL" id="SFM20850.1"/>
    </source>
</evidence>
<feature type="transmembrane region" description="Helical" evidence="2">
    <location>
        <begin position="52"/>
        <end position="73"/>
    </location>
</feature>
<dbReference type="AlphaFoldDB" id="A0A1I4NZX7"/>
<evidence type="ECO:0000256" key="1">
    <source>
        <dbReference type="ARBA" id="ARBA00001965"/>
    </source>
</evidence>
<feature type="domain" description="Rubredoxin-like" evidence="3">
    <location>
        <begin position="2"/>
        <end position="36"/>
    </location>
</feature>
<dbReference type="PROSITE" id="PS50903">
    <property type="entry name" value="RUBREDOXIN_LIKE"/>
    <property type="match status" value="1"/>
</dbReference>
<keyword evidence="5" id="KW-1185">Reference proteome</keyword>
<accession>A0A1I4NZX7</accession>
<organism evidence="4 5">
    <name type="scientific">Pelosinus propionicus DSM 13327</name>
    <dbReference type="NCBI Taxonomy" id="1123291"/>
    <lineage>
        <taxon>Bacteria</taxon>
        <taxon>Bacillati</taxon>
        <taxon>Bacillota</taxon>
        <taxon>Negativicutes</taxon>
        <taxon>Selenomonadales</taxon>
        <taxon>Sporomusaceae</taxon>
        <taxon>Pelosinus</taxon>
    </lineage>
</organism>
<feature type="transmembrane region" description="Helical" evidence="2">
    <location>
        <begin position="127"/>
        <end position="146"/>
    </location>
</feature>
<evidence type="ECO:0000256" key="2">
    <source>
        <dbReference type="SAM" id="Phobius"/>
    </source>
</evidence>
<dbReference type="InterPro" id="IPR048574">
    <property type="entry name" value="RUBY_RBDX"/>
</dbReference>
<keyword evidence="2" id="KW-1133">Transmembrane helix</keyword>
<dbReference type="InterPro" id="IPR024934">
    <property type="entry name" value="Rubredoxin-like_dom"/>
</dbReference>
<evidence type="ECO:0000259" key="3">
    <source>
        <dbReference type="PROSITE" id="PS50903"/>
    </source>
</evidence>
<keyword evidence="2" id="KW-0472">Membrane</keyword>
<proteinExistence type="predicted"/>
<dbReference type="STRING" id="1123291.SAMN04490355_105513"/>
<dbReference type="Pfam" id="PF21349">
    <property type="entry name" value="RUBY_RBDX"/>
    <property type="match status" value="1"/>
</dbReference>
<name>A0A1I4NZX7_9FIRM</name>
<dbReference type="RefSeq" id="WP_090942637.1">
    <property type="nucleotide sequence ID" value="NZ_FOTS01000055.1"/>
</dbReference>
<keyword evidence="2" id="KW-0812">Transmembrane</keyword>